<sequence length="551" mass="62829">MTHAPLKVRLRRVREQAFACFPAQANTNTCPICKARFRCITKVHLSPFRSPPTKVRIGDKDQRVWNDDDELVEEDILGAVDSDDFDDDYEPSSHFHNPWTRQSRRQNAGGISVLTSHQLHLDEYDLEDSFINDDFDDDEPLIEVYDRKSLKATNNSDSEESNVTSSSTESERTSPHQFQNRHNLRTRFSRNTNNIISSFPEIEEACSSQASLQSFLVSDDDSQNELDSDWVPFRNNGKNSRTKGKSDKVKAKECCPKRTRSSRKSRAKSPKKQKGHKQKHSSDKKEKQPYTTGNERTSSSHGEPGQHSVEGWISMATRNGGRLPSSSLSTNLRTPKKRTCKGKKVIKNEDNSNNSEVCDSSSDSEDEILSTQINKRKKMKTSRNDWHKRKAKSAAHDGMVSRIKHVKNKQTNKLHSRPKPQRESIPSVLTPSSNMTHDDKSKINSVDDEDYSDVTFVHPTPQPVVKRSIFTRRQHRSPSTSFNNLDVITNRLPHSQNQTRHRHEITDYQSDATRTEGKLQQKSPVKVKISPAIRRKQPKKVLFLSSGSDSD</sequence>
<feature type="region of interest" description="Disordered" evidence="1">
    <location>
        <begin position="152"/>
        <end position="186"/>
    </location>
</feature>
<feature type="compositionally biased region" description="Low complexity" evidence="1">
    <location>
        <begin position="153"/>
        <end position="168"/>
    </location>
</feature>
<feature type="region of interest" description="Disordered" evidence="1">
    <location>
        <begin position="83"/>
        <end position="105"/>
    </location>
</feature>
<feature type="compositionally biased region" description="Low complexity" evidence="1">
    <location>
        <begin position="351"/>
        <end position="361"/>
    </location>
</feature>
<feature type="compositionally biased region" description="Polar residues" evidence="1">
    <location>
        <begin position="289"/>
        <end position="301"/>
    </location>
</feature>
<organism evidence="2 3">
    <name type="scientific">Stylophora pistillata</name>
    <name type="common">Smooth cauliflower coral</name>
    <dbReference type="NCBI Taxonomy" id="50429"/>
    <lineage>
        <taxon>Eukaryota</taxon>
        <taxon>Metazoa</taxon>
        <taxon>Cnidaria</taxon>
        <taxon>Anthozoa</taxon>
        <taxon>Hexacorallia</taxon>
        <taxon>Scleractinia</taxon>
        <taxon>Astrocoeniina</taxon>
        <taxon>Pocilloporidae</taxon>
        <taxon>Stylophora</taxon>
    </lineage>
</organism>
<evidence type="ECO:0000256" key="1">
    <source>
        <dbReference type="SAM" id="MobiDB-lite"/>
    </source>
</evidence>
<feature type="compositionally biased region" description="Polar residues" evidence="1">
    <location>
        <begin position="324"/>
        <end position="333"/>
    </location>
</feature>
<feature type="compositionally biased region" description="Basic residues" evidence="1">
    <location>
        <begin position="374"/>
        <end position="393"/>
    </location>
</feature>
<name>A0A2B4S1Z8_STYPI</name>
<gene>
    <name evidence="2" type="ORF">AWC38_SpisGene10680</name>
</gene>
<feature type="compositionally biased region" description="Basic residues" evidence="1">
    <location>
        <begin position="257"/>
        <end position="279"/>
    </location>
</feature>
<dbReference type="AlphaFoldDB" id="A0A2B4S1Z8"/>
<protein>
    <submittedName>
        <fullName evidence="2">Uncharacterized protein</fullName>
    </submittedName>
</protein>
<feature type="compositionally biased region" description="Basic and acidic residues" evidence="1">
    <location>
        <begin position="244"/>
        <end position="256"/>
    </location>
</feature>
<reference evidence="3" key="1">
    <citation type="journal article" date="2017" name="bioRxiv">
        <title>Comparative analysis of the genomes of Stylophora pistillata and Acropora digitifera provides evidence for extensive differences between species of corals.</title>
        <authorList>
            <person name="Voolstra C.R."/>
            <person name="Li Y."/>
            <person name="Liew Y.J."/>
            <person name="Baumgarten S."/>
            <person name="Zoccola D."/>
            <person name="Flot J.-F."/>
            <person name="Tambutte S."/>
            <person name="Allemand D."/>
            <person name="Aranda M."/>
        </authorList>
    </citation>
    <scope>NUCLEOTIDE SEQUENCE [LARGE SCALE GENOMIC DNA]</scope>
</reference>
<proteinExistence type="predicted"/>
<comment type="caution">
    <text evidence="2">The sequence shown here is derived from an EMBL/GenBank/DDBJ whole genome shotgun (WGS) entry which is preliminary data.</text>
</comment>
<feature type="region of interest" description="Disordered" evidence="1">
    <location>
        <begin position="223"/>
        <end position="447"/>
    </location>
</feature>
<keyword evidence="3" id="KW-1185">Reference proteome</keyword>
<accession>A0A2B4S1Z8</accession>
<dbReference type="EMBL" id="LSMT01000169">
    <property type="protein sequence ID" value="PFX24714.1"/>
    <property type="molecule type" value="Genomic_DNA"/>
</dbReference>
<evidence type="ECO:0000313" key="3">
    <source>
        <dbReference type="Proteomes" id="UP000225706"/>
    </source>
</evidence>
<feature type="compositionally biased region" description="Basic residues" evidence="1">
    <location>
        <begin position="334"/>
        <end position="345"/>
    </location>
</feature>
<dbReference type="Proteomes" id="UP000225706">
    <property type="component" value="Unassembled WGS sequence"/>
</dbReference>
<dbReference type="OrthoDB" id="1935339at2759"/>
<evidence type="ECO:0000313" key="2">
    <source>
        <dbReference type="EMBL" id="PFX24714.1"/>
    </source>
</evidence>
<feature type="region of interest" description="Disordered" evidence="1">
    <location>
        <begin position="496"/>
        <end position="532"/>
    </location>
</feature>
<feature type="compositionally biased region" description="Basic residues" evidence="1">
    <location>
        <begin position="402"/>
        <end position="419"/>
    </location>
</feature>